<evidence type="ECO:0000313" key="3">
    <source>
        <dbReference type="EMBL" id="PKB19115.1"/>
    </source>
</evidence>
<reference evidence="3 4" key="1">
    <citation type="submission" date="2017-11" db="EMBL/GenBank/DDBJ databases">
        <title>Genomic Encyclopedia of Type Strains, Phase III (KMG-III): the genomes of soil and plant-associated and newly described type strains.</title>
        <authorList>
            <person name="Whitman W."/>
        </authorList>
    </citation>
    <scope>NUCLEOTIDE SEQUENCE [LARGE SCALE GENOMIC DNA]</scope>
    <source>
        <strain evidence="3 4">CGMCC 1.12274</strain>
    </source>
</reference>
<evidence type="ECO:0000256" key="1">
    <source>
        <dbReference type="SAM" id="MobiDB-lite"/>
    </source>
</evidence>
<keyword evidence="4" id="KW-1185">Reference proteome</keyword>
<feature type="chain" id="PRO_5014644441" description="Beta-barrel assembly machine subunit BamE" evidence="2">
    <location>
        <begin position="28"/>
        <end position="202"/>
    </location>
</feature>
<evidence type="ECO:0000256" key="2">
    <source>
        <dbReference type="SAM" id="SignalP"/>
    </source>
</evidence>
<dbReference type="OrthoDB" id="8224439at2"/>
<comment type="caution">
    <text evidence="3">The sequence shown here is derived from an EMBL/GenBank/DDBJ whole genome shotgun (WGS) entry which is preliminary data.</text>
</comment>
<sequence length="202" mass="20460">MTALSRALAPLACLALVAGCSSPEAPAADQSASGEASDAATLAPTEAPGATASPTASPSPKDITLKLEGLGDLVIGKSVPATSRFAVRGAQTPGSSCITYSSPDYPGVYALAEGGTVRRISVGGTSTVKLVEGVGIGSSEADVLKSFPGFRSEPHKYVAAPAKYLTQPGNDPRLRFEIGENGRVSIMHVGIQPQLTYVEGCA</sequence>
<proteinExistence type="predicted"/>
<organism evidence="3 4">
    <name type="scientific">Novosphingobium kunmingense</name>
    <dbReference type="NCBI Taxonomy" id="1211806"/>
    <lineage>
        <taxon>Bacteria</taxon>
        <taxon>Pseudomonadati</taxon>
        <taxon>Pseudomonadota</taxon>
        <taxon>Alphaproteobacteria</taxon>
        <taxon>Sphingomonadales</taxon>
        <taxon>Sphingomonadaceae</taxon>
        <taxon>Novosphingobium</taxon>
    </lineage>
</organism>
<dbReference type="AlphaFoldDB" id="A0A2N0HJR2"/>
<accession>A0A2N0HJR2</accession>
<evidence type="ECO:0000313" key="4">
    <source>
        <dbReference type="Proteomes" id="UP000232587"/>
    </source>
</evidence>
<keyword evidence="2" id="KW-0732">Signal</keyword>
<protein>
    <recommendedName>
        <fullName evidence="5">Beta-barrel assembly machine subunit BamE</fullName>
    </recommendedName>
</protein>
<feature type="region of interest" description="Disordered" evidence="1">
    <location>
        <begin position="23"/>
        <end position="61"/>
    </location>
</feature>
<feature type="signal peptide" evidence="2">
    <location>
        <begin position="1"/>
        <end position="27"/>
    </location>
</feature>
<dbReference type="PROSITE" id="PS51257">
    <property type="entry name" value="PROKAR_LIPOPROTEIN"/>
    <property type="match status" value="1"/>
</dbReference>
<dbReference type="RefSeq" id="WP_100866630.1">
    <property type="nucleotide sequence ID" value="NZ_PHUF01000003.1"/>
</dbReference>
<name>A0A2N0HJR2_9SPHN</name>
<dbReference type="Proteomes" id="UP000232587">
    <property type="component" value="Unassembled WGS sequence"/>
</dbReference>
<evidence type="ECO:0008006" key="5">
    <source>
        <dbReference type="Google" id="ProtNLM"/>
    </source>
</evidence>
<feature type="compositionally biased region" description="Low complexity" evidence="1">
    <location>
        <begin position="43"/>
        <end position="60"/>
    </location>
</feature>
<gene>
    <name evidence="3" type="ORF">B0I00_1343</name>
</gene>
<dbReference type="EMBL" id="PHUF01000003">
    <property type="protein sequence ID" value="PKB19115.1"/>
    <property type="molecule type" value="Genomic_DNA"/>
</dbReference>